<feature type="signal peptide" evidence="2">
    <location>
        <begin position="1"/>
        <end position="17"/>
    </location>
</feature>
<protein>
    <recommendedName>
        <fullName evidence="5">DUF4794 domain-containing protein</fullName>
    </recommendedName>
</protein>
<sequence length="251" mass="26125">MFKLLIICLALIGLNEASLSHLQLVVPEDSYALLSNGKLMASANRGSASLTLSNAISDEDLSNSAEDSEESEEATQAPAQTPEAATASPATAASAAPAALNRVRPVASLGAFSSAGLVRPSVFVSSSTSAQASASSSGYSPSALARSTATVQHRFLPAESLPLPITISQRPGLRTVLAPETYTYQQPALAQVGEVVQQIPTAVSHQRQTVVHKHARVVTPVVAPAVRTVTSQVVRAYHTPLVYSPHVSTTH</sequence>
<dbReference type="PANTHER" id="PTHR34931:SF3">
    <property type="entry name" value="FI02976P-RELATED"/>
    <property type="match status" value="1"/>
</dbReference>
<proteinExistence type="predicted"/>
<feature type="compositionally biased region" description="Low complexity" evidence="1">
    <location>
        <begin position="74"/>
        <end position="91"/>
    </location>
</feature>
<dbReference type="AlphaFoldDB" id="A0A1I8QEK9"/>
<dbReference type="Proteomes" id="UP000095300">
    <property type="component" value="Unassembled WGS sequence"/>
</dbReference>
<dbReference type="Pfam" id="PF04527">
    <property type="entry name" value="Retinin_C"/>
    <property type="match status" value="1"/>
</dbReference>
<dbReference type="PANTHER" id="PTHR34931">
    <property type="entry name" value="FI02976P-RELATED"/>
    <property type="match status" value="1"/>
</dbReference>
<evidence type="ECO:0008006" key="5">
    <source>
        <dbReference type="Google" id="ProtNLM"/>
    </source>
</evidence>
<gene>
    <name evidence="3" type="primary">106090456</name>
</gene>
<feature type="compositionally biased region" description="Acidic residues" evidence="1">
    <location>
        <begin position="59"/>
        <end position="73"/>
    </location>
</feature>
<accession>A0A1I8QEK9</accession>
<evidence type="ECO:0000256" key="1">
    <source>
        <dbReference type="SAM" id="MobiDB-lite"/>
    </source>
</evidence>
<feature type="region of interest" description="Disordered" evidence="1">
    <location>
        <begin position="59"/>
        <end position="91"/>
    </location>
</feature>
<dbReference type="KEGG" id="scac:106090456"/>
<dbReference type="InterPro" id="IPR007614">
    <property type="entry name" value="Retinin_C"/>
</dbReference>
<evidence type="ECO:0000256" key="2">
    <source>
        <dbReference type="SAM" id="SignalP"/>
    </source>
</evidence>
<name>A0A1I8QEK9_STOCA</name>
<organism evidence="3 4">
    <name type="scientific">Stomoxys calcitrans</name>
    <name type="common">Stable fly</name>
    <name type="synonym">Conops calcitrans</name>
    <dbReference type="NCBI Taxonomy" id="35570"/>
    <lineage>
        <taxon>Eukaryota</taxon>
        <taxon>Metazoa</taxon>
        <taxon>Ecdysozoa</taxon>
        <taxon>Arthropoda</taxon>
        <taxon>Hexapoda</taxon>
        <taxon>Insecta</taxon>
        <taxon>Pterygota</taxon>
        <taxon>Neoptera</taxon>
        <taxon>Endopterygota</taxon>
        <taxon>Diptera</taxon>
        <taxon>Brachycera</taxon>
        <taxon>Muscomorpha</taxon>
        <taxon>Muscoidea</taxon>
        <taxon>Muscidae</taxon>
        <taxon>Stomoxys</taxon>
    </lineage>
</organism>
<feature type="chain" id="PRO_5009328193" description="DUF4794 domain-containing protein" evidence="2">
    <location>
        <begin position="18"/>
        <end position="251"/>
    </location>
</feature>
<reference evidence="3" key="1">
    <citation type="submission" date="2020-05" db="UniProtKB">
        <authorList>
            <consortium name="EnsemblMetazoa"/>
        </authorList>
    </citation>
    <scope>IDENTIFICATION</scope>
    <source>
        <strain evidence="3">USDA</strain>
    </source>
</reference>
<dbReference type="VEuPathDB" id="VectorBase:SCAU016409"/>
<keyword evidence="2" id="KW-0732">Signal</keyword>
<evidence type="ECO:0000313" key="3">
    <source>
        <dbReference type="EnsemblMetazoa" id="SCAU016409-PA"/>
    </source>
</evidence>
<dbReference type="OrthoDB" id="7883491at2759"/>
<dbReference type="EnsemblMetazoa" id="SCAU016409-RA">
    <property type="protein sequence ID" value="SCAU016409-PA"/>
    <property type="gene ID" value="SCAU016409"/>
</dbReference>
<keyword evidence="4" id="KW-1185">Reference proteome</keyword>
<evidence type="ECO:0000313" key="4">
    <source>
        <dbReference type="Proteomes" id="UP000095300"/>
    </source>
</evidence>